<name>A0A927H0K2_9BACL</name>
<dbReference type="RefSeq" id="WP_190929394.1">
    <property type="nucleotide sequence ID" value="NZ_JACXJA010000022.1"/>
</dbReference>
<dbReference type="AlphaFoldDB" id="A0A927H0K2"/>
<comment type="caution">
    <text evidence="4">The sequence shown here is derived from an EMBL/GenBank/DDBJ whole genome shotgun (WGS) entry which is preliminary data.</text>
</comment>
<evidence type="ECO:0000256" key="1">
    <source>
        <dbReference type="ARBA" id="ARBA00023015"/>
    </source>
</evidence>
<proteinExistence type="predicted"/>
<gene>
    <name evidence="4" type="ORF">IDH45_17380</name>
</gene>
<dbReference type="GO" id="GO:0003700">
    <property type="term" value="F:DNA-binding transcription factor activity"/>
    <property type="evidence" value="ECO:0007669"/>
    <property type="project" value="InterPro"/>
</dbReference>
<feature type="domain" description="HTH araC/xylS-type" evidence="3">
    <location>
        <begin position="1"/>
        <end position="51"/>
    </location>
</feature>
<dbReference type="EMBL" id="JACXJA010000022">
    <property type="protein sequence ID" value="MBD2863765.1"/>
    <property type="molecule type" value="Genomic_DNA"/>
</dbReference>
<evidence type="ECO:0000259" key="3">
    <source>
        <dbReference type="PROSITE" id="PS01124"/>
    </source>
</evidence>
<keyword evidence="2" id="KW-0804">Transcription</keyword>
<dbReference type="PROSITE" id="PS01124">
    <property type="entry name" value="HTH_ARAC_FAMILY_2"/>
    <property type="match status" value="1"/>
</dbReference>
<dbReference type="Pfam" id="PF00165">
    <property type="entry name" value="HTH_AraC"/>
    <property type="match status" value="1"/>
</dbReference>
<keyword evidence="5" id="KW-1185">Reference proteome</keyword>
<keyword evidence="1" id="KW-0805">Transcription regulation</keyword>
<accession>A0A927H0K2</accession>
<dbReference type="Proteomes" id="UP000639396">
    <property type="component" value="Unassembled WGS sequence"/>
</dbReference>
<dbReference type="SUPFAM" id="SSF46689">
    <property type="entry name" value="Homeodomain-like"/>
    <property type="match status" value="1"/>
</dbReference>
<reference evidence="4" key="1">
    <citation type="submission" date="2020-09" db="EMBL/GenBank/DDBJ databases">
        <title>A novel bacterium of genus Paenibacillus, isolated from South China Sea.</title>
        <authorList>
            <person name="Huang H."/>
            <person name="Mo K."/>
            <person name="Hu Y."/>
        </authorList>
    </citation>
    <scope>NUCLEOTIDE SEQUENCE</scope>
    <source>
        <strain evidence="4">IB182363</strain>
    </source>
</reference>
<evidence type="ECO:0000313" key="4">
    <source>
        <dbReference type="EMBL" id="MBD2863765.1"/>
    </source>
</evidence>
<protein>
    <submittedName>
        <fullName evidence="4">AraC family transcriptional regulator</fullName>
    </submittedName>
</protein>
<dbReference type="InterPro" id="IPR009057">
    <property type="entry name" value="Homeodomain-like_sf"/>
</dbReference>
<sequence>MTLTEQAKQHLRTTDIKLKDMLAQVGYVDQANFNRKFKRAEGLTPLEYRTMHRQTESIFID</sequence>
<evidence type="ECO:0000313" key="5">
    <source>
        <dbReference type="Proteomes" id="UP000639396"/>
    </source>
</evidence>
<organism evidence="4 5">
    <name type="scientific">Paenibacillus oceani</name>
    <dbReference type="NCBI Taxonomy" id="2772510"/>
    <lineage>
        <taxon>Bacteria</taxon>
        <taxon>Bacillati</taxon>
        <taxon>Bacillota</taxon>
        <taxon>Bacilli</taxon>
        <taxon>Bacillales</taxon>
        <taxon>Paenibacillaceae</taxon>
        <taxon>Paenibacillus</taxon>
    </lineage>
</organism>
<dbReference type="GO" id="GO:0043565">
    <property type="term" value="F:sequence-specific DNA binding"/>
    <property type="evidence" value="ECO:0007669"/>
    <property type="project" value="InterPro"/>
</dbReference>
<dbReference type="InterPro" id="IPR018060">
    <property type="entry name" value="HTH_AraC"/>
</dbReference>
<evidence type="ECO:0000256" key="2">
    <source>
        <dbReference type="ARBA" id="ARBA00023163"/>
    </source>
</evidence>
<dbReference type="Gene3D" id="1.10.10.60">
    <property type="entry name" value="Homeodomain-like"/>
    <property type="match status" value="1"/>
</dbReference>